<dbReference type="GO" id="GO:0032012">
    <property type="term" value="P:regulation of ARF protein signal transduction"/>
    <property type="evidence" value="ECO:0007669"/>
    <property type="project" value="InterPro"/>
</dbReference>
<dbReference type="OrthoDB" id="18431at2759"/>
<dbReference type="Proteomes" id="UP000692954">
    <property type="component" value="Unassembled WGS sequence"/>
</dbReference>
<comment type="caution">
    <text evidence="2">The sequence shown here is derived from an EMBL/GenBank/DDBJ whole genome shotgun (WGS) entry which is preliminary data.</text>
</comment>
<evidence type="ECO:0000313" key="2">
    <source>
        <dbReference type="EMBL" id="CAD8081715.1"/>
    </source>
</evidence>
<dbReference type="PROSITE" id="PS50190">
    <property type="entry name" value="SEC7"/>
    <property type="match status" value="1"/>
</dbReference>
<dbReference type="Pfam" id="PF09324">
    <property type="entry name" value="Sec7-like_HDS"/>
    <property type="match status" value="1"/>
</dbReference>
<dbReference type="GO" id="GO:0005085">
    <property type="term" value="F:guanyl-nucleotide exchange factor activity"/>
    <property type="evidence" value="ECO:0007669"/>
    <property type="project" value="InterPro"/>
</dbReference>
<dbReference type="FunFam" id="1.10.1000.11:FF:000002">
    <property type="entry name" value="Cytohesin 1"/>
    <property type="match status" value="1"/>
</dbReference>
<accession>A0A8S1MXG1</accession>
<dbReference type="Pfam" id="PF01369">
    <property type="entry name" value="Sec7"/>
    <property type="match status" value="1"/>
</dbReference>
<evidence type="ECO:0000259" key="1">
    <source>
        <dbReference type="PROSITE" id="PS50190"/>
    </source>
</evidence>
<dbReference type="Pfam" id="PF12783">
    <property type="entry name" value="Sec7-like_HUS"/>
    <property type="match status" value="1"/>
</dbReference>
<dbReference type="CDD" id="cd23022">
    <property type="entry name" value="zf-HIT_DDX59"/>
    <property type="match status" value="1"/>
</dbReference>
<keyword evidence="3" id="KW-1185">Reference proteome</keyword>
<dbReference type="PANTHER" id="PTHR10663:SF375">
    <property type="entry name" value="LD29171P"/>
    <property type="match status" value="1"/>
</dbReference>
<proteinExistence type="predicted"/>
<gene>
    <name evidence="2" type="ORF">PSON_ATCC_30995.1.T0420182</name>
</gene>
<dbReference type="SMART" id="SM00222">
    <property type="entry name" value="Sec7"/>
    <property type="match status" value="1"/>
</dbReference>
<protein>
    <recommendedName>
        <fullName evidence="1">SEC7 domain-containing protein</fullName>
    </recommendedName>
</protein>
<organism evidence="2 3">
    <name type="scientific">Paramecium sonneborni</name>
    <dbReference type="NCBI Taxonomy" id="65129"/>
    <lineage>
        <taxon>Eukaryota</taxon>
        <taxon>Sar</taxon>
        <taxon>Alveolata</taxon>
        <taxon>Ciliophora</taxon>
        <taxon>Intramacronucleata</taxon>
        <taxon>Oligohymenophorea</taxon>
        <taxon>Peniculida</taxon>
        <taxon>Parameciidae</taxon>
        <taxon>Paramecium</taxon>
    </lineage>
</organism>
<dbReference type="InterPro" id="IPR015403">
    <property type="entry name" value="Mon2/Sec7/BIG1-like_HDS"/>
</dbReference>
<dbReference type="EMBL" id="CAJJDN010000042">
    <property type="protein sequence ID" value="CAD8081715.1"/>
    <property type="molecule type" value="Genomic_DNA"/>
</dbReference>
<sequence>MSLTLSDLINQSLDKIRKAITKKQFQLQQLIEETQQIQDYNDANHLIKIYQQCIESKQIKLIELALFDIKNIIDLGFLAGEIIIGEKRAIEITLELVLQTQVEKEETIQIYMIKAIQAIMTNRKHHIYGEAVTRVFSLLINIHSVSKNVAIINISKEACLKIVDTYFIRLEDYGILSEDEYQQAIQQQCNQKLLVYGKCKAQIKAEQYMKSLMVTLVDEVIIYSERRSIYEKQLDEQNKMKVIDLNLQEPNLRNVTINKNQIQINSINEVGIKNGKFGWCIICRKQAFQYCKDTKVPICSKECKFIHLNQMHNFTLSYQHSTQSEQYLKDAYEILEMFCQLSQRDPQNPQLAQMIIKCKVLSLELIYEALAQSDLILQNKPKLISILKEQLLESLLKNSLSTEKQLLVITLNIFIQLIWKVRSNMKKELEALIENVYFKFLESSNSSFDHKQYTLKVFNKILTRPKAVMEIFVNYDCSVGQNNLLKKILDMQCRIIQGRFSKLEFQASISNNQEIYLKSLCLDNYCGYVRSLKEYCEQYEDSQNVVQIQSFDEHEEAIISQQQLSQDPIEKQKQMKLEMNKAVQKFNFKPEHCIKHLIACQYMENRDCKLFAQFLWDNRDLNKDKLGELFGSSNEFDQKVFSLYVDLMNFKGLQVDEGLRYMLEFFTLPGESQQIDRIMEKFASKYCEDNPGIYQSAQAAYTLSYLLMMLQTDLHNEKNLDKMTLGQFINLARGINDGENLPQEMLQGFYTRIQKTPLALHAKEQAKRALEQANQVDQRKKHFILAREAEDSLKKWFKEHPNQDAFYYVNTIEHMKSLLQQTWSVIFASISVFLEQSDDQQQILLCFETIQAFIQLMGRFDLDEEKDTFISFLYRYCTNIPSTYKQILGVQTLIKVSLQSGQFLRKSWKVVLQLISRLELLHQVVKKIKVDSPYKESYNQEDIINIERLFQQIQYEQIDKIFNSSINLDSNSILEFISALCELSKEEIKYNRIFLLSRVLEVADFNMNRIKIIWSRMWEIMREHFLEVGCQKNVDIAIYAIDQLKQLSCKFLEQPELANYHFQKEFLLPFEQIFSHTQAQQQQKVQLREYILSCMCMITNVCFNSIKSGWKIILNIVNQVLQDDQQQLARFCVQITDKIMQDINNQQIYSEIYIELIQALIKQTKNKEITIVLNSIQQLKILVDHIVLIKRNDNKYLDQLWIPVLSSLSVLYSDERVSVQQKSVNTLFELLKIHGEQQSIEFWKMILRGVIKPLFDEIQFSKLQFTKQSQTKQQIISNCQLTFNLFTDLMILYFQQMQPCLNDLFEIYIQLVLQTQDFLSTLCLDSLKIIVQQGGQFFTQENWTVMIEQIQHLLQKCSPNELFEAYNLDEDFQKPLEQLLKEDIRPKKFSFKINAHECTSKQIIQQKCLEILEEYIIKFKNTISQQNKAQILIIFNEQYQKCKKFNTHLYMRYYLEQWAMDYDKNKNGLEEFNELQNNQNKNGQLSFINQEFITAKLIILLTSKPLEFIEQLISRFTDAYNGLSQPIHNLQTLNGYLEQLRLSESKIIISKSQILFMEQVFPILKINLQQKIVGKWLIQLLKLGLNAQNVENREYNIVLVNLLEEIINSENNVY</sequence>
<dbReference type="InterPro" id="IPR000904">
    <property type="entry name" value="Sec7_dom"/>
</dbReference>
<dbReference type="InterPro" id="IPR032691">
    <property type="entry name" value="Mon2/Sec7/BIG1-like_HUS"/>
</dbReference>
<dbReference type="PANTHER" id="PTHR10663">
    <property type="entry name" value="GUANYL-NUCLEOTIDE EXCHANGE FACTOR"/>
    <property type="match status" value="1"/>
</dbReference>
<reference evidence="2" key="1">
    <citation type="submission" date="2021-01" db="EMBL/GenBank/DDBJ databases">
        <authorList>
            <consortium name="Genoscope - CEA"/>
            <person name="William W."/>
        </authorList>
    </citation>
    <scope>NUCLEOTIDE SEQUENCE</scope>
</reference>
<evidence type="ECO:0000313" key="3">
    <source>
        <dbReference type="Proteomes" id="UP000692954"/>
    </source>
</evidence>
<name>A0A8S1MXG1_9CILI</name>
<feature type="domain" description="SEC7" evidence="1">
    <location>
        <begin position="568"/>
        <end position="756"/>
    </location>
</feature>
<dbReference type="CDD" id="cd00171">
    <property type="entry name" value="Sec7"/>
    <property type="match status" value="1"/>
</dbReference>